<evidence type="ECO:0000256" key="3">
    <source>
        <dbReference type="ARBA" id="ARBA00007063"/>
    </source>
</evidence>
<feature type="transmembrane region" description="Helical" evidence="10">
    <location>
        <begin position="351"/>
        <end position="372"/>
    </location>
</feature>
<evidence type="ECO:0000256" key="5">
    <source>
        <dbReference type="ARBA" id="ARBA00022679"/>
    </source>
</evidence>
<name>A0A109UY40_9SACH</name>
<gene>
    <name evidence="12" type="ORF">AW171_hschr21267</name>
</gene>
<reference evidence="12 13" key="1">
    <citation type="submission" date="2016-01" db="EMBL/GenBank/DDBJ databases">
        <title>Genome sequence of the yeast Holleya sinecauda.</title>
        <authorList>
            <person name="Dietrich F.S."/>
        </authorList>
    </citation>
    <scope>NUCLEOTIDE SEQUENCE [LARGE SCALE GENOMIC DNA]</scope>
    <source>
        <strain evidence="12 13">ATCC 58844</strain>
    </source>
</reference>
<evidence type="ECO:0000256" key="8">
    <source>
        <dbReference type="ARBA" id="ARBA00022989"/>
    </source>
</evidence>
<feature type="chain" id="PRO_5007141029" description="Mannosyltransferase" evidence="11">
    <location>
        <begin position="26"/>
        <end position="555"/>
    </location>
</feature>
<keyword evidence="9 10" id="KW-0472">Membrane</keyword>
<evidence type="ECO:0000256" key="2">
    <source>
        <dbReference type="ARBA" id="ARBA00004922"/>
    </source>
</evidence>
<comment type="pathway">
    <text evidence="2">Protein modification; protein glycosylation.</text>
</comment>
<keyword evidence="11" id="KW-0732">Signal</keyword>
<feature type="transmembrane region" description="Helical" evidence="10">
    <location>
        <begin position="214"/>
        <end position="235"/>
    </location>
</feature>
<evidence type="ECO:0000256" key="4">
    <source>
        <dbReference type="ARBA" id="ARBA00022676"/>
    </source>
</evidence>
<feature type="transmembrane region" description="Helical" evidence="10">
    <location>
        <begin position="319"/>
        <end position="339"/>
    </location>
</feature>
<keyword evidence="7 10" id="KW-0256">Endoplasmic reticulum</keyword>
<evidence type="ECO:0000256" key="10">
    <source>
        <dbReference type="RuleBase" id="RU363075"/>
    </source>
</evidence>
<dbReference type="OrthoDB" id="497541at2759"/>
<feature type="transmembrane region" description="Helical" evidence="10">
    <location>
        <begin position="88"/>
        <end position="105"/>
    </location>
</feature>
<protein>
    <recommendedName>
        <fullName evidence="10">Mannosyltransferase</fullName>
        <ecNumber evidence="10">2.4.1.-</ecNumber>
    </recommendedName>
</protein>
<keyword evidence="8 10" id="KW-1133">Transmembrane helix</keyword>
<dbReference type="GO" id="GO:0006487">
    <property type="term" value="P:protein N-linked glycosylation"/>
    <property type="evidence" value="ECO:0007669"/>
    <property type="project" value="TreeGrafter"/>
</dbReference>
<comment type="subcellular location">
    <subcellularLocation>
        <location evidence="1 10">Endoplasmic reticulum membrane</location>
        <topology evidence="1 10">Multi-pass membrane protein</topology>
    </subcellularLocation>
</comment>
<dbReference type="PANTHER" id="PTHR22760">
    <property type="entry name" value="GLYCOSYLTRANSFERASE"/>
    <property type="match status" value="1"/>
</dbReference>
<sequence length="555" mass="63553">MRSNVTVAVLVVLLVCRLFVQPAFSLISDCDESYNYWEPLNLLVRGFGKQTWEYSPEYSIRSWTFLLPFHAILSAVKRFLIYEDSPRYVLFYFARAVLGLTSFIFEKRLYDELLKSTSDTVANAWLVFQIFNPGWFHASVELLPSSIAMIFLLGYLRDSLRYLSKHNEKPFVSLLFYNFAAGMLGWPFVLVLSVPMVIHYVFNHRLIDTLRTGFSSSLVLSLITGIVVLIDSIMYGRLTLVPWNIVRYNVINADEAAGPNIFGTEPWYYYLFNLLLNLPIPVLILSVFGLSHKRLWPIWGSIMIWLTTFILQPHKEERFLYPIYGFITLAASFGYAKILRMLKHRRTSRQLLKLLTLAVVAIQATTRIIALINNYTAPLTVFSALQPAIAYDEPIQVCIGREWYHFPNSFFLPDSHRLGFVSSGFNGLLPGDFLEHSSIFDSIRTTPPNMNKFNLFDAGKLVPVKKCQYYVDIIMESDNSRDALDPTKMSADWAAVSCSPIIDVANSKFFGRAFALPPSLIEALPKSVQSLVQKFYKANFVNFCLFERMIKGELV</sequence>
<dbReference type="InterPro" id="IPR005599">
    <property type="entry name" value="GPI_mannosylTrfase"/>
</dbReference>
<evidence type="ECO:0000256" key="6">
    <source>
        <dbReference type="ARBA" id="ARBA00022692"/>
    </source>
</evidence>
<feature type="transmembrane region" description="Helical" evidence="10">
    <location>
        <begin position="176"/>
        <end position="202"/>
    </location>
</feature>
<comment type="similarity">
    <text evidence="3 10">Belongs to the glycosyltransferase 22 family.</text>
</comment>
<dbReference type="GO" id="GO:0000026">
    <property type="term" value="F:alpha-1,2-mannosyltransferase activity"/>
    <property type="evidence" value="ECO:0007669"/>
    <property type="project" value="TreeGrafter"/>
</dbReference>
<dbReference type="UniPathway" id="UPA00378"/>
<feature type="signal peptide" evidence="11">
    <location>
        <begin position="1"/>
        <end position="25"/>
    </location>
</feature>
<evidence type="ECO:0000313" key="12">
    <source>
        <dbReference type="EMBL" id="AMD19437.1"/>
    </source>
</evidence>
<keyword evidence="4 10" id="KW-0328">Glycosyltransferase</keyword>
<dbReference type="GeneID" id="28721736"/>
<organism evidence="12 13">
    <name type="scientific">Eremothecium sinecaudum</name>
    <dbReference type="NCBI Taxonomy" id="45286"/>
    <lineage>
        <taxon>Eukaryota</taxon>
        <taxon>Fungi</taxon>
        <taxon>Dikarya</taxon>
        <taxon>Ascomycota</taxon>
        <taxon>Saccharomycotina</taxon>
        <taxon>Saccharomycetes</taxon>
        <taxon>Saccharomycetales</taxon>
        <taxon>Saccharomycetaceae</taxon>
        <taxon>Eremothecium</taxon>
    </lineage>
</organism>
<keyword evidence="6 10" id="KW-0812">Transmembrane</keyword>
<evidence type="ECO:0000256" key="11">
    <source>
        <dbReference type="SAM" id="SignalP"/>
    </source>
</evidence>
<dbReference type="EC" id="2.4.1.-" evidence="10"/>
<dbReference type="Pfam" id="PF03901">
    <property type="entry name" value="Glyco_transf_22"/>
    <property type="match status" value="1"/>
</dbReference>
<evidence type="ECO:0000313" key="13">
    <source>
        <dbReference type="Proteomes" id="UP000243052"/>
    </source>
</evidence>
<evidence type="ECO:0000256" key="1">
    <source>
        <dbReference type="ARBA" id="ARBA00004477"/>
    </source>
</evidence>
<evidence type="ECO:0000256" key="9">
    <source>
        <dbReference type="ARBA" id="ARBA00023136"/>
    </source>
</evidence>
<keyword evidence="13" id="KW-1185">Reference proteome</keyword>
<dbReference type="Proteomes" id="UP000243052">
    <property type="component" value="Chromosome ii"/>
</dbReference>
<proteinExistence type="inferred from homology"/>
<keyword evidence="5" id="KW-0808">Transferase</keyword>
<dbReference type="EMBL" id="CP014242">
    <property type="protein sequence ID" value="AMD19437.1"/>
    <property type="molecule type" value="Genomic_DNA"/>
</dbReference>
<dbReference type="GO" id="GO:0005789">
    <property type="term" value="C:endoplasmic reticulum membrane"/>
    <property type="evidence" value="ECO:0007669"/>
    <property type="project" value="UniProtKB-SubCell"/>
</dbReference>
<dbReference type="PANTHER" id="PTHR22760:SF2">
    <property type="entry name" value="ALPHA-1,2-MANNOSYLTRANSFERASE ALG9"/>
    <property type="match status" value="1"/>
</dbReference>
<feature type="transmembrane region" description="Helical" evidence="10">
    <location>
        <begin position="267"/>
        <end position="288"/>
    </location>
</feature>
<evidence type="ECO:0000256" key="7">
    <source>
        <dbReference type="ARBA" id="ARBA00022824"/>
    </source>
</evidence>
<dbReference type="STRING" id="45286.A0A109UY40"/>
<feature type="transmembrane region" description="Helical" evidence="10">
    <location>
        <begin position="295"/>
        <end position="313"/>
    </location>
</feature>
<dbReference type="RefSeq" id="XP_017986433.1">
    <property type="nucleotide sequence ID" value="XM_018130944.1"/>
</dbReference>
<dbReference type="AlphaFoldDB" id="A0A109UY40"/>
<accession>A0A109UY40</accession>